<dbReference type="Gene3D" id="3.90.930.1">
    <property type="match status" value="3"/>
</dbReference>
<reference evidence="2 3" key="1">
    <citation type="submission" date="2018-06" db="EMBL/GenBank/DDBJ databases">
        <title>Whole Genome Sequence of an efficient microsymbiont, Rhizobium tropici.</title>
        <authorList>
            <person name="Srinivasan R."/>
            <person name="Singh H.V."/>
            <person name="Srivastava R."/>
            <person name="Kumari B."/>
            <person name="Radhakrishna A."/>
        </authorList>
    </citation>
    <scope>NUCLEOTIDE SEQUENCE [LARGE SCALE GENOMIC DNA]</scope>
    <source>
        <strain evidence="2 3">IGFRI Rhizo-19</strain>
    </source>
</reference>
<dbReference type="PANTHER" id="PTHR39431:SF1">
    <property type="entry name" value="FRPA_C-RELATED PROTEIN"/>
    <property type="match status" value="1"/>
</dbReference>
<dbReference type="OrthoDB" id="8033153at2"/>
<dbReference type="InterPro" id="IPR018247">
    <property type="entry name" value="EF_Hand_1_Ca_BS"/>
</dbReference>
<dbReference type="Pfam" id="PF13946">
    <property type="entry name" value="DUF4214"/>
    <property type="match status" value="1"/>
</dbReference>
<dbReference type="EMBL" id="QMKK01000025">
    <property type="protein sequence ID" value="RAX42056.1"/>
    <property type="molecule type" value="Genomic_DNA"/>
</dbReference>
<feature type="domain" description="DUF4214" evidence="1">
    <location>
        <begin position="995"/>
        <end position="1061"/>
    </location>
</feature>
<proteinExistence type="predicted"/>
<dbReference type="InterPro" id="IPR025282">
    <property type="entry name" value="DUF4214"/>
</dbReference>
<dbReference type="InterPro" id="IPR028994">
    <property type="entry name" value="Integrin_alpha_N"/>
</dbReference>
<dbReference type="SUPFAM" id="SSF69318">
    <property type="entry name" value="Integrin alpha N-terminal domain"/>
    <property type="match status" value="1"/>
</dbReference>
<dbReference type="PANTHER" id="PTHR39431">
    <property type="entry name" value="FRPA/C-RELATED PROTEIN"/>
    <property type="match status" value="1"/>
</dbReference>
<dbReference type="Proteomes" id="UP000251205">
    <property type="component" value="Unassembled WGS sequence"/>
</dbReference>
<accession>A0A329YFD1</accession>
<sequence length="2371" mass="247529">MAWAGNGTGVLVFDADGDGKISNSKEFEFTQWDPTATGDLEAIKDVFDTNGNGKLDAGDAQWSKFKVTVDGQLVSLDSLGITSIDLTPKGSGQSFSDGSAITGTTIYTKSDGSTGTVGDAILASDSNGYIIKSTVVTNADQSNTNTIQAYNADGSLAFQDLVTTSADGNSVSTKFDDDGNGSYDRSQTDITTVASGVRTRVVTNFNADGSVLNSTTTVTSADHNTITTTIDQDGDGSADQSQTFVANADGSTSTTTNALSVSGAVLSQLQVLSSSDGLTKITKTDINGDGIFDEAVTDITTEASDGSRTRTVTDSSSNGTLLSSVTTVTSADRHTKTVTSDLDGNGTIDERDLTQTTIAANGDVTTVVTITNGDNSARSKVTTVAAASGLSTTTSTDVTGDGVADLIHSDVTTVASDGSRTETVQDTSASGVLLSKSVTVTSADGKSKNISVDANGDGAADSQTVITVASDGTLTETDATLNPNGTLVGKVLTTTSADGLSKTVSTDANGDGTYAVTTDVITAGTGGARVETVTKKSGNGSLIGQMVTTTSADSLRQTVQSDLNGDGAFDQTVTDVIVLDAGARTETVTAKSGNGTLLSQTVTTVSADRKTTSVTKDVDGDGHIDLATTQIVAADGSQTTTTVQTSADGSLHRKTVVTVSADKLTTTTADDLNGDGTVDMTTVDQTIINADGSRTETVTDKSNTGVLLDKVTTITSGNGLTVTVQKDINGDGVVDTKTVKATVLNNDGSKTTTTSDYAGAALTDQTKVTVSANGLTTKTDFDYDGNGAVDRTETATKTLNADGSTSLVDSVTTASGTLLSKTSNTATSDGKTMTSQVDLDGDGKIDVKTTAAIDATGLTTKTIETYKAGTTTLTSRAVTTTSANGLSVTTKSDLDGDGTFEQVLSDVTTLNADGSRTEIFARSTNTAPVELTKITTSANGLSRTTVVSDDLIGATIRNEIYRLYHAALGRDPDVAALQGYATAIQSGTTAVQIMAQLIGSSEFTQKYGTLTDLQFATLMYQNALGRAPEPGAAEGWVSAIAAGTTRASLAQQCADSPEGQGHTAAGAQAWALANPSIVLSTVRTTTDVTTLGADGSATEIVTNSGVIANKTTTTTSGDGKTVTVTYDIDSNGVVDQKSVTTKNTDGSVTQTLSDLTSAGAVSHSKTQTTGAGGFNASVSYDTDGNGAANKTVSDLTTLNTDGSKTTVEKTYTVNGSGMLVLSAVTQTDTSADGLTVTMKWDQTGSGTFTKSRTDATVLNADGSRTETISYFTGATLTSRYRTTTSANGLSITSQSDPTGAGTYAQTSTDVTVINADGTRTRTETSTKADGSLLSKFVTTTNADGLIVSTNEQRSGLATQTVSDVVELLADGAKRETVTTTDATGKLIDKTITLTSADKQTVTIDRDANGDGVVDQHQQTVTADSGVTTQSVTDYKSAGVKADGSTSTTTADGLQTTTNWDLDGNGTIDRRRVTVNTNNADGSKVSVISDTDLTTGKLATKTTMQQSSDGMVRTTSKDVDGDGTVDQAETLTADTTGATVSIVTNNATAQKTNYLMAGKVYWKQAIAAKIETDSSADGHAKTVKYDYDGNGTFEVVMQSQLQVDGSTVATVTETNASGAVIAKGTITTSADGLITVLGKDSNNDGVIDHTETSVIHNDGSVTLTKVDLNASSAVTQTVVDTVSAMGSLTLRATSNGQGQKTSQVVIAADGSSVTTNYNAAGGQVTSVINANKAGIPTFAVYYDPLNANPWTRVERSFNASGNRTIDKQFNDDGSRTEITFYTPTDAQQHVDFFNAAGVRTASIDYDVTSSNDWTSFQRSYDSAGRITQQINNMDDGRKGVYNYDPGNTQPWSSYIQIYNSAGQMTNQTVNNDDGTRTEIAFYVPTGAQQHIDYYNAAGQRTGSVDFDVTNAQGWNRLDQSFNTNGQRISQTAYYDDGTRGVWFWDPANAQSWSEIDQSFNTAGQMTFQRIQNDDGTRVDTSYDVTNVQGWSRLEQYYNAGGQRVSQIAYYDDGTKGIWMWDPTNAQSWSEIDQSFNTAGQMTNQNVIYDDGSKVLYAYDPSNTQSWSQIVDSYTPQGKLIEDNVYSDTGGKFVRTDYDVNNTVPWTRFVQNFVNNVINTATSYNDDGSYTNYQYDSSGKNIAWQRYAYQSGGGGGSTGYKMVDQWPQPHYGHGPVLLDLNGDGHIDLRPLDTDALATGSSVTFDWNGDGARDGTAWVGPQDGFLAIDLGEDGQAGPDGKIDQSKELAFSEWATPDQVAANGGSVSDLDGLRLAFDSNHDNVLDANDDRWSEFRVWRDANQNGVVDDGELQTMSEAGIKLINLLSTTDGSQSFSDGSAITGTSSYQTSDGTAHYLVGDATLAYQPAIPKQNAA</sequence>
<dbReference type="InterPro" id="IPR038255">
    <property type="entry name" value="PBS_linker_sf"/>
</dbReference>
<evidence type="ECO:0000313" key="3">
    <source>
        <dbReference type="Proteomes" id="UP000251205"/>
    </source>
</evidence>
<gene>
    <name evidence="2" type="ORF">DQ393_10150</name>
</gene>
<evidence type="ECO:0000313" key="2">
    <source>
        <dbReference type="EMBL" id="RAX42056.1"/>
    </source>
</evidence>
<organism evidence="2 3">
    <name type="scientific">Rhizobium tropici</name>
    <dbReference type="NCBI Taxonomy" id="398"/>
    <lineage>
        <taxon>Bacteria</taxon>
        <taxon>Pseudomonadati</taxon>
        <taxon>Pseudomonadota</taxon>
        <taxon>Alphaproteobacteria</taxon>
        <taxon>Hyphomicrobiales</taxon>
        <taxon>Rhizobiaceae</taxon>
        <taxon>Rhizobium/Agrobacterium group</taxon>
        <taxon>Rhizobium</taxon>
    </lineage>
</organism>
<protein>
    <submittedName>
        <fullName evidence="2">Adhesin</fullName>
    </submittedName>
</protein>
<comment type="caution">
    <text evidence="2">The sequence shown here is derived from an EMBL/GenBank/DDBJ whole genome shotgun (WGS) entry which is preliminary data.</text>
</comment>
<name>A0A329YFD1_RHITR</name>
<evidence type="ECO:0000259" key="1">
    <source>
        <dbReference type="Pfam" id="PF13946"/>
    </source>
</evidence>
<dbReference type="Gene3D" id="1.10.3130.20">
    <property type="entry name" value="Phycobilisome linker domain"/>
    <property type="match status" value="1"/>
</dbReference>
<dbReference type="PROSITE" id="PS00018">
    <property type="entry name" value="EF_HAND_1"/>
    <property type="match status" value="1"/>
</dbReference>